<keyword evidence="3" id="KW-1185">Reference proteome</keyword>
<dbReference type="RefSeq" id="WP_108604114.1">
    <property type="nucleotide sequence ID" value="NZ_CP026604.1"/>
</dbReference>
<proteinExistence type="inferred from homology"/>
<dbReference type="OrthoDB" id="9763101at2"/>
<dbReference type="KEGG" id="cate:C2869_17185"/>
<dbReference type="Gene3D" id="3.20.20.150">
    <property type="entry name" value="Divalent-metal-dependent TIM barrel enzymes"/>
    <property type="match status" value="1"/>
</dbReference>
<evidence type="ECO:0000313" key="2">
    <source>
        <dbReference type="EMBL" id="AWB68049.1"/>
    </source>
</evidence>
<reference evidence="2 3" key="1">
    <citation type="submission" date="2018-01" db="EMBL/GenBank/DDBJ databases">
        <title>Genome sequence of a Cantenovulum-like bacteria.</title>
        <authorList>
            <person name="Tan W.R."/>
            <person name="Lau N.-S."/>
            <person name="Go F."/>
            <person name="Amirul A.-A.A."/>
        </authorList>
    </citation>
    <scope>NUCLEOTIDE SEQUENCE [LARGE SCALE GENOMIC DNA]</scope>
    <source>
        <strain evidence="2 3">CCB-QB4</strain>
    </source>
</reference>
<dbReference type="HAMAP" id="MF_00697">
    <property type="entry name" value="UPF0276"/>
    <property type="match status" value="1"/>
</dbReference>
<accession>A0A2S0VV09</accession>
<dbReference type="SUPFAM" id="SSF51658">
    <property type="entry name" value="Xylose isomerase-like"/>
    <property type="match status" value="1"/>
</dbReference>
<dbReference type="PANTHER" id="PTHR42194">
    <property type="entry name" value="UPF0276 PROTEIN HI_1600"/>
    <property type="match status" value="1"/>
</dbReference>
<dbReference type="EMBL" id="CP026604">
    <property type="protein sequence ID" value="AWB68049.1"/>
    <property type="molecule type" value="Genomic_DNA"/>
</dbReference>
<dbReference type="AlphaFoldDB" id="A0A2S0VV09"/>
<comment type="similarity">
    <text evidence="1">Belongs to the UPF0276 family.</text>
</comment>
<protein>
    <recommendedName>
        <fullName evidence="1">UPF0276 protein C2869_17185</fullName>
    </recommendedName>
</protein>
<sequence length="282" mass="31992">MAGLANLNRVGLGLRRDMLSEFVEQVPPQAEFMEVAPENWMTLGGKYAEQFSFLTESQQFVCHGLSLSIGSPDPLDIEFVRAVKQFLDKHNILAYSEHLSYCSANGHLYDLMPIPFTKSAVKHVVQRIKQVQDIIERPLIMENVSYYAAPGQEMTELDFTLEVLEQADCQLLLDINNIYVNSVNHGYDAEHFLQAMPTQRIAYGHIAGHYQEAKDLIVDTHGADVIEPVWQLLEKAYSLHGVFPTLLERDFNIPETDELVLELEKIKVIQQKYQALQKVSAG</sequence>
<dbReference type="NCBIfam" id="NF003818">
    <property type="entry name" value="PRK05409.1"/>
    <property type="match status" value="1"/>
</dbReference>
<dbReference type="Pfam" id="PF05114">
    <property type="entry name" value="MbnB_TglH_ChrH"/>
    <property type="match status" value="1"/>
</dbReference>
<evidence type="ECO:0000256" key="1">
    <source>
        <dbReference type="HAMAP-Rule" id="MF_00697"/>
    </source>
</evidence>
<dbReference type="InterPro" id="IPR036237">
    <property type="entry name" value="Xyl_isomerase-like_sf"/>
</dbReference>
<dbReference type="Proteomes" id="UP000244441">
    <property type="component" value="Chromosome"/>
</dbReference>
<organism evidence="2 3">
    <name type="scientific">Saccharobesus litoralis</name>
    <dbReference type="NCBI Taxonomy" id="2172099"/>
    <lineage>
        <taxon>Bacteria</taxon>
        <taxon>Pseudomonadati</taxon>
        <taxon>Pseudomonadota</taxon>
        <taxon>Gammaproteobacteria</taxon>
        <taxon>Alteromonadales</taxon>
        <taxon>Alteromonadaceae</taxon>
        <taxon>Saccharobesus</taxon>
    </lineage>
</organism>
<dbReference type="InterPro" id="IPR007801">
    <property type="entry name" value="MbnB/TglH/ChrH"/>
</dbReference>
<name>A0A2S0VV09_9ALTE</name>
<evidence type="ECO:0000313" key="3">
    <source>
        <dbReference type="Proteomes" id="UP000244441"/>
    </source>
</evidence>
<gene>
    <name evidence="2" type="ORF">C2869_17185</name>
</gene>
<dbReference type="PANTHER" id="PTHR42194:SF1">
    <property type="entry name" value="UPF0276 PROTEIN HI_1600"/>
    <property type="match status" value="1"/>
</dbReference>